<gene>
    <name evidence="3" type="ORF">F511_39014</name>
</gene>
<evidence type="ECO:0000256" key="2">
    <source>
        <dbReference type="SAM" id="MobiDB-lite"/>
    </source>
</evidence>
<keyword evidence="4" id="KW-1185">Reference proteome</keyword>
<sequence length="297" mass="32761">MGGVKLNWRKNLFGILKAMVDPMTKKTNGFAVQLSLILEGLSGMQLGESKALPSLKILSVKFVGIYVANNNPSTMEVLEESKQIGEAAKAKEKRKCLRHLPSQTVSTSAPMNSTFQKLIRTTTESSQQSEDESLSLLSIPDDALPPFVTTTKPLTKIGRSQHIEIREVNWLVRSLPKIAPEAKGKQILVEELDAMRKEVQDQKAAITNYLLEFHVEAHENFQTLSTQLSEIIAYINRGRDDKKGEGSSSRGPQPPNDQSRPGSGGGSRREPPRKRGGGSNRGGGRTSSRGFRYWFGE</sequence>
<proteinExistence type="predicted"/>
<dbReference type="Proteomes" id="UP000250235">
    <property type="component" value="Unassembled WGS sequence"/>
</dbReference>
<feature type="coiled-coil region" evidence="1">
    <location>
        <begin position="185"/>
        <end position="212"/>
    </location>
</feature>
<feature type="region of interest" description="Disordered" evidence="2">
    <location>
        <begin position="239"/>
        <end position="297"/>
    </location>
</feature>
<keyword evidence="1" id="KW-0175">Coiled coil</keyword>
<evidence type="ECO:0000256" key="1">
    <source>
        <dbReference type="SAM" id="Coils"/>
    </source>
</evidence>
<feature type="compositionally biased region" description="Low complexity" evidence="2">
    <location>
        <begin position="286"/>
        <end position="297"/>
    </location>
</feature>
<organism evidence="3 4">
    <name type="scientific">Dorcoceras hygrometricum</name>
    <dbReference type="NCBI Taxonomy" id="472368"/>
    <lineage>
        <taxon>Eukaryota</taxon>
        <taxon>Viridiplantae</taxon>
        <taxon>Streptophyta</taxon>
        <taxon>Embryophyta</taxon>
        <taxon>Tracheophyta</taxon>
        <taxon>Spermatophyta</taxon>
        <taxon>Magnoliopsida</taxon>
        <taxon>eudicotyledons</taxon>
        <taxon>Gunneridae</taxon>
        <taxon>Pentapetalae</taxon>
        <taxon>asterids</taxon>
        <taxon>lamiids</taxon>
        <taxon>Lamiales</taxon>
        <taxon>Gesneriaceae</taxon>
        <taxon>Didymocarpoideae</taxon>
        <taxon>Trichosporeae</taxon>
        <taxon>Loxocarpinae</taxon>
        <taxon>Dorcoceras</taxon>
    </lineage>
</organism>
<reference evidence="3 4" key="1">
    <citation type="journal article" date="2015" name="Proc. Natl. Acad. Sci. U.S.A.">
        <title>The resurrection genome of Boea hygrometrica: A blueprint for survival of dehydration.</title>
        <authorList>
            <person name="Xiao L."/>
            <person name="Yang G."/>
            <person name="Zhang L."/>
            <person name="Yang X."/>
            <person name="Zhao S."/>
            <person name="Ji Z."/>
            <person name="Zhou Q."/>
            <person name="Hu M."/>
            <person name="Wang Y."/>
            <person name="Chen M."/>
            <person name="Xu Y."/>
            <person name="Jin H."/>
            <person name="Xiao X."/>
            <person name="Hu G."/>
            <person name="Bao F."/>
            <person name="Hu Y."/>
            <person name="Wan P."/>
            <person name="Li L."/>
            <person name="Deng X."/>
            <person name="Kuang T."/>
            <person name="Xiang C."/>
            <person name="Zhu J.K."/>
            <person name="Oliver M.J."/>
            <person name="He Y."/>
        </authorList>
    </citation>
    <scope>NUCLEOTIDE SEQUENCE [LARGE SCALE GENOMIC DNA]</scope>
    <source>
        <strain evidence="4">cv. XS01</strain>
    </source>
</reference>
<dbReference type="EMBL" id="KV010271">
    <property type="protein sequence ID" value="KZV27836.1"/>
    <property type="molecule type" value="Genomic_DNA"/>
</dbReference>
<evidence type="ECO:0000313" key="3">
    <source>
        <dbReference type="EMBL" id="KZV27836.1"/>
    </source>
</evidence>
<accession>A0A2Z7B2A5</accession>
<dbReference type="AlphaFoldDB" id="A0A2Z7B2A5"/>
<evidence type="ECO:0000313" key="4">
    <source>
        <dbReference type="Proteomes" id="UP000250235"/>
    </source>
</evidence>
<name>A0A2Z7B2A5_9LAMI</name>
<protein>
    <submittedName>
        <fullName evidence="3">Uncharacterized protein</fullName>
    </submittedName>
</protein>